<feature type="transmembrane region" description="Helical" evidence="10">
    <location>
        <begin position="518"/>
        <end position="537"/>
    </location>
</feature>
<evidence type="ECO:0000256" key="5">
    <source>
        <dbReference type="ARBA" id="ARBA00023065"/>
    </source>
</evidence>
<feature type="domain" description="Potassium channel" evidence="11">
    <location>
        <begin position="473"/>
        <end position="541"/>
    </location>
</feature>
<evidence type="ECO:0000313" key="13">
    <source>
        <dbReference type="Proteomes" id="UP000198287"/>
    </source>
</evidence>
<dbReference type="EMBL" id="LNIX01000005">
    <property type="protein sequence ID" value="OXA55027.1"/>
    <property type="molecule type" value="Genomic_DNA"/>
</dbReference>
<keyword evidence="13" id="KW-1185">Reference proteome</keyword>
<sequence length="637" mass="71266">MEDEKNQCKVEQKTGFCDGFYGNVVFFMGLLIYTLIGALKNMMASTRKEIPIAIRDLVIQDWKGGQKGGCRRDKYGPIQNKVRSGRKPILAHREVRHVLNKVNVTPSLSAPKLSTEIKEMFGKQSSPEASYCTEECNQTSEVCQRPHFQATNILGHILWTDESKFNVFGSDGRRRVWRYPKEALNPKNLNPTVKHGGGSVMVWGCMASRICSKTWTWTTICLPTRQRSETLCQVHHGILQEKKIPKLEWLPQSPDLNPIEHLCDHIEREIRKQSFSGIPGLKSRIREVWETISEDVTKNLIFQQLEGPASLERRTAYKNLLLEGRSNLIHTVVTRTQEGNDLNSTLSSALEAYDNLIDDVKWEGMSVVKLEVTSEWSYLRSFFFATTVLTTIGYGNMTPKTKAGRTFCIFFAVLGIPLTVTVIADLGKLIASAVSYACKGCGGRAPPEVVKSSSKLRKLFGKGVTAGTVVFFLFIYISAGSWLYTYLENWSFFDSFYFCFITVTTIGFGDVVPSRLQYLLLCSVYFIVGLALCSTAFELVRTQYSDSWKKMQALSSHLSAPLAETLKKCGDNIHHNLDACVMQELLDLRKALGISGEGVGDVSKKVASKKCGGKNSAEEGVNPSRDEMVVTSYESTL</sequence>
<dbReference type="PANTHER" id="PTHR11003">
    <property type="entry name" value="POTASSIUM CHANNEL, SUBFAMILY K"/>
    <property type="match status" value="1"/>
</dbReference>
<comment type="similarity">
    <text evidence="8">Belongs to the two pore domain potassium channel (TC 1.A.1.8) family.</text>
</comment>
<keyword evidence="2 8" id="KW-0813">Transport</keyword>
<feature type="transmembrane region" description="Helical" evidence="10">
    <location>
        <begin position="490"/>
        <end position="511"/>
    </location>
</feature>
<dbReference type="GO" id="GO:0022841">
    <property type="term" value="F:potassium ion leak channel activity"/>
    <property type="evidence" value="ECO:0007669"/>
    <property type="project" value="TreeGrafter"/>
</dbReference>
<dbReference type="InterPro" id="IPR013099">
    <property type="entry name" value="K_chnl_dom"/>
</dbReference>
<evidence type="ECO:0000256" key="9">
    <source>
        <dbReference type="SAM" id="MobiDB-lite"/>
    </source>
</evidence>
<reference evidence="12 13" key="1">
    <citation type="submission" date="2015-12" db="EMBL/GenBank/DDBJ databases">
        <title>The genome of Folsomia candida.</title>
        <authorList>
            <person name="Faddeeva A."/>
            <person name="Derks M.F."/>
            <person name="Anvar Y."/>
            <person name="Smit S."/>
            <person name="Van Straalen N."/>
            <person name="Roelofs D."/>
        </authorList>
    </citation>
    <scope>NUCLEOTIDE SEQUENCE [LARGE SCALE GENOMIC DNA]</scope>
    <source>
        <strain evidence="12 13">VU population</strain>
        <tissue evidence="12">Whole body</tissue>
    </source>
</reference>
<comment type="caution">
    <text evidence="12">The sequence shown here is derived from an EMBL/GenBank/DDBJ whole genome shotgun (WGS) entry which is preliminary data.</text>
</comment>
<evidence type="ECO:0000313" key="12">
    <source>
        <dbReference type="EMBL" id="OXA55027.1"/>
    </source>
</evidence>
<dbReference type="Pfam" id="PF07885">
    <property type="entry name" value="Ion_trans_2"/>
    <property type="match status" value="2"/>
</dbReference>
<proteinExistence type="inferred from homology"/>
<keyword evidence="5 8" id="KW-0406">Ion transport</keyword>
<keyword evidence="6 10" id="KW-0472">Membrane</keyword>
<dbReference type="SUPFAM" id="SSF81324">
    <property type="entry name" value="Voltage-gated potassium channels"/>
    <property type="match status" value="2"/>
</dbReference>
<dbReference type="GO" id="GO:0003676">
    <property type="term" value="F:nucleic acid binding"/>
    <property type="evidence" value="ECO:0007669"/>
    <property type="project" value="InterPro"/>
</dbReference>
<evidence type="ECO:0000259" key="11">
    <source>
        <dbReference type="Pfam" id="PF07885"/>
    </source>
</evidence>
<feature type="region of interest" description="Disordered" evidence="9">
    <location>
        <begin position="609"/>
        <end position="637"/>
    </location>
</feature>
<dbReference type="OrthoDB" id="297496at2759"/>
<dbReference type="STRING" id="158441.A0A226ED62"/>
<comment type="subcellular location">
    <subcellularLocation>
        <location evidence="1">Membrane</location>
        <topology evidence="1">Multi-pass membrane protein</topology>
    </subcellularLocation>
</comment>
<protein>
    <submittedName>
        <fullName evidence="12">TWiK family of potassium channels protein 7</fullName>
    </submittedName>
</protein>
<keyword evidence="4 10" id="KW-1133">Transmembrane helix</keyword>
<name>A0A226ED62_FOLCA</name>
<keyword evidence="3 8" id="KW-0812">Transmembrane</keyword>
<dbReference type="AlphaFoldDB" id="A0A226ED62"/>
<dbReference type="InterPro" id="IPR003280">
    <property type="entry name" value="2pore_dom_K_chnl"/>
</dbReference>
<feature type="transmembrane region" description="Helical" evidence="10">
    <location>
        <begin position="403"/>
        <end position="424"/>
    </location>
</feature>
<feature type="transmembrane region" description="Helical" evidence="10">
    <location>
        <begin position="464"/>
        <end position="484"/>
    </location>
</feature>
<feature type="transmembrane region" description="Helical" evidence="10">
    <location>
        <begin position="20"/>
        <end position="39"/>
    </location>
</feature>
<evidence type="ECO:0000256" key="7">
    <source>
        <dbReference type="ARBA" id="ARBA00023303"/>
    </source>
</evidence>
<feature type="transmembrane region" description="Helical" evidence="10">
    <location>
        <begin position="378"/>
        <end position="397"/>
    </location>
</feature>
<evidence type="ECO:0000256" key="2">
    <source>
        <dbReference type="ARBA" id="ARBA00022448"/>
    </source>
</evidence>
<dbReference type="Gene3D" id="1.10.287.70">
    <property type="match status" value="1"/>
</dbReference>
<evidence type="ECO:0000256" key="1">
    <source>
        <dbReference type="ARBA" id="ARBA00004141"/>
    </source>
</evidence>
<organism evidence="12 13">
    <name type="scientific">Folsomia candida</name>
    <name type="common">Springtail</name>
    <dbReference type="NCBI Taxonomy" id="158441"/>
    <lineage>
        <taxon>Eukaryota</taxon>
        <taxon>Metazoa</taxon>
        <taxon>Ecdysozoa</taxon>
        <taxon>Arthropoda</taxon>
        <taxon>Hexapoda</taxon>
        <taxon>Collembola</taxon>
        <taxon>Entomobryomorpha</taxon>
        <taxon>Isotomoidea</taxon>
        <taxon>Isotomidae</taxon>
        <taxon>Proisotominae</taxon>
        <taxon>Folsomia</taxon>
    </lineage>
</organism>
<accession>A0A226ED62</accession>
<dbReference type="PRINTS" id="PR01333">
    <property type="entry name" value="2POREKCHANEL"/>
</dbReference>
<evidence type="ECO:0000256" key="4">
    <source>
        <dbReference type="ARBA" id="ARBA00022989"/>
    </source>
</evidence>
<evidence type="ECO:0000256" key="6">
    <source>
        <dbReference type="ARBA" id="ARBA00023136"/>
    </source>
</evidence>
<dbReference type="InterPro" id="IPR036397">
    <property type="entry name" value="RNaseH_sf"/>
</dbReference>
<gene>
    <name evidence="12" type="ORF">Fcan01_10474</name>
</gene>
<dbReference type="GO" id="GO:0015271">
    <property type="term" value="F:outward rectifier potassium channel activity"/>
    <property type="evidence" value="ECO:0007669"/>
    <property type="project" value="TreeGrafter"/>
</dbReference>
<dbReference type="GO" id="GO:0005886">
    <property type="term" value="C:plasma membrane"/>
    <property type="evidence" value="ECO:0007669"/>
    <property type="project" value="TreeGrafter"/>
</dbReference>
<evidence type="ECO:0000256" key="3">
    <source>
        <dbReference type="ARBA" id="ARBA00022692"/>
    </source>
</evidence>
<dbReference type="PANTHER" id="PTHR11003:SF142">
    <property type="entry name" value="POTASSIUM CHANNEL DOMAIN-CONTAINING PROTEIN"/>
    <property type="match status" value="1"/>
</dbReference>
<keyword evidence="7 8" id="KW-0407">Ion channel</keyword>
<dbReference type="GO" id="GO:0030322">
    <property type="term" value="P:stabilization of membrane potential"/>
    <property type="evidence" value="ECO:0007669"/>
    <property type="project" value="TreeGrafter"/>
</dbReference>
<evidence type="ECO:0000256" key="8">
    <source>
        <dbReference type="RuleBase" id="RU003857"/>
    </source>
</evidence>
<dbReference type="Proteomes" id="UP000198287">
    <property type="component" value="Unassembled WGS sequence"/>
</dbReference>
<evidence type="ECO:0000256" key="10">
    <source>
        <dbReference type="SAM" id="Phobius"/>
    </source>
</evidence>
<dbReference type="Gene3D" id="3.30.420.10">
    <property type="entry name" value="Ribonuclease H-like superfamily/Ribonuclease H"/>
    <property type="match status" value="2"/>
</dbReference>
<feature type="domain" description="Potassium channel" evidence="11">
    <location>
        <begin position="364"/>
        <end position="430"/>
    </location>
</feature>